<comment type="caution">
    <text evidence="2">The sequence shown here is derived from an EMBL/GenBank/DDBJ whole genome shotgun (WGS) entry which is preliminary data.</text>
</comment>
<keyword evidence="1" id="KW-0732">Signal</keyword>
<dbReference type="Proteomes" id="UP000295096">
    <property type="component" value="Unassembled WGS sequence"/>
</dbReference>
<keyword evidence="3" id="KW-1185">Reference proteome</keyword>
<sequence length="127" mass="13300">MNVCSQRGAAALLLPLVLTACTGASIYAPMPQSGFTAPNMTVAPLQHVKGTAARTYVLGLQTPAIPDARLQREAVMKALQGSEGDLIINADYQVVLTSFAPLPIMRVEGTVEGTAARVVQIGARPLQ</sequence>
<gene>
    <name evidence="2" type="ORF">E2C06_02375</name>
</gene>
<name>A0A4R5QN56_9PROT</name>
<feature type="signal peptide" evidence="1">
    <location>
        <begin position="1"/>
        <end position="20"/>
    </location>
</feature>
<protein>
    <recommendedName>
        <fullName evidence="4">Lipoprotein</fullName>
    </recommendedName>
</protein>
<dbReference type="PROSITE" id="PS51257">
    <property type="entry name" value="PROKAR_LIPOPROTEIN"/>
    <property type="match status" value="1"/>
</dbReference>
<accession>A0A4R5QN56</accession>
<evidence type="ECO:0000256" key="1">
    <source>
        <dbReference type="SAM" id="SignalP"/>
    </source>
</evidence>
<feature type="chain" id="PRO_5020805687" description="Lipoprotein" evidence="1">
    <location>
        <begin position="21"/>
        <end position="127"/>
    </location>
</feature>
<dbReference type="RefSeq" id="WP_133286976.1">
    <property type="nucleotide sequence ID" value="NZ_SMSJ01000002.1"/>
</dbReference>
<dbReference type="AlphaFoldDB" id="A0A4R5QN56"/>
<organism evidence="2 3">
    <name type="scientific">Dankookia rubra</name>
    <dbReference type="NCBI Taxonomy" id="1442381"/>
    <lineage>
        <taxon>Bacteria</taxon>
        <taxon>Pseudomonadati</taxon>
        <taxon>Pseudomonadota</taxon>
        <taxon>Alphaproteobacteria</taxon>
        <taxon>Acetobacterales</taxon>
        <taxon>Roseomonadaceae</taxon>
        <taxon>Dankookia</taxon>
    </lineage>
</organism>
<evidence type="ECO:0008006" key="4">
    <source>
        <dbReference type="Google" id="ProtNLM"/>
    </source>
</evidence>
<dbReference type="EMBL" id="SMSJ01000002">
    <property type="protein sequence ID" value="TDH64211.1"/>
    <property type="molecule type" value="Genomic_DNA"/>
</dbReference>
<evidence type="ECO:0000313" key="3">
    <source>
        <dbReference type="Proteomes" id="UP000295096"/>
    </source>
</evidence>
<reference evidence="2 3" key="1">
    <citation type="journal article" date="2016" name="J. Microbiol.">
        <title>Dankookia rubra gen. nov., sp. nov., an alphaproteobacterium isolated from sediment of a shallow stream.</title>
        <authorList>
            <person name="Kim W.H."/>
            <person name="Kim D.H."/>
            <person name="Kang K."/>
            <person name="Ahn T.Y."/>
        </authorList>
    </citation>
    <scope>NUCLEOTIDE SEQUENCE [LARGE SCALE GENOMIC DNA]</scope>
    <source>
        <strain evidence="2 3">JCM30602</strain>
    </source>
</reference>
<proteinExistence type="predicted"/>
<evidence type="ECO:0000313" key="2">
    <source>
        <dbReference type="EMBL" id="TDH64211.1"/>
    </source>
</evidence>